<dbReference type="PANTHER" id="PTHR43540">
    <property type="entry name" value="PEROXYUREIDOACRYLATE/UREIDOACRYLATE AMIDOHYDROLASE-RELATED"/>
    <property type="match status" value="1"/>
</dbReference>
<dbReference type="AlphaFoldDB" id="G5KCW7"/>
<dbReference type="InterPro" id="IPR050272">
    <property type="entry name" value="Isochorismatase-like_hydrls"/>
</dbReference>
<evidence type="ECO:0000259" key="3">
    <source>
        <dbReference type="Pfam" id="PF00857"/>
    </source>
</evidence>
<dbReference type="PANTHER" id="PTHR43540:SF10">
    <property type="entry name" value="ISOCHORISMATASE"/>
    <property type="match status" value="1"/>
</dbReference>
<dbReference type="STRING" id="764291.STRUR_1789"/>
<evidence type="ECO:0000313" key="5">
    <source>
        <dbReference type="Proteomes" id="UP000005388"/>
    </source>
</evidence>
<dbReference type="CDD" id="cd00431">
    <property type="entry name" value="cysteine_hydrolases"/>
    <property type="match status" value="1"/>
</dbReference>
<proteinExistence type="inferred from homology"/>
<dbReference type="Pfam" id="PF00857">
    <property type="entry name" value="Isochorismatase"/>
    <property type="match status" value="1"/>
</dbReference>
<accession>G5KCW7</accession>
<keyword evidence="2 4" id="KW-0378">Hydrolase</keyword>
<dbReference type="EMBL" id="AEUZ02000001">
    <property type="protein sequence ID" value="EHJ57253.1"/>
    <property type="molecule type" value="Genomic_DNA"/>
</dbReference>
<dbReference type="EC" id="3.-.-.-" evidence="4"/>
<dbReference type="Proteomes" id="UP000005388">
    <property type="component" value="Unassembled WGS sequence"/>
</dbReference>
<feature type="domain" description="Isochorismatase-like" evidence="3">
    <location>
        <begin position="3"/>
        <end position="173"/>
    </location>
</feature>
<comment type="caution">
    <text evidence="4">The sequence shown here is derived from an EMBL/GenBank/DDBJ whole genome shotgun (WGS) entry which is preliminary data.</text>
</comment>
<dbReference type="Gene3D" id="3.40.50.850">
    <property type="entry name" value="Isochorismatase-like"/>
    <property type="match status" value="1"/>
</dbReference>
<dbReference type="eggNOG" id="COG1335">
    <property type="taxonomic scope" value="Bacteria"/>
</dbReference>
<keyword evidence="5" id="KW-1185">Reference proteome</keyword>
<dbReference type="GO" id="GO:0016787">
    <property type="term" value="F:hydrolase activity"/>
    <property type="evidence" value="ECO:0007669"/>
    <property type="project" value="UniProtKB-KW"/>
</dbReference>
<evidence type="ECO:0000256" key="1">
    <source>
        <dbReference type="ARBA" id="ARBA00006336"/>
    </source>
</evidence>
<dbReference type="RefSeq" id="WP_006739971.1">
    <property type="nucleotide sequence ID" value="NZ_AEUZ02000001.1"/>
</dbReference>
<reference evidence="4 5" key="1">
    <citation type="journal article" date="2014" name="Int. J. Syst. Evol. Microbiol.">
        <title>Phylogenomics and the dynamic genome evolution of the genus Streptococcus.</title>
        <authorList>
            <consortium name="The Broad Institute Genome Sequencing Platform"/>
            <person name="Richards V.P."/>
            <person name="Palmer S.R."/>
            <person name="Pavinski Bitar P.D."/>
            <person name="Qin X."/>
            <person name="Weinstock G.M."/>
            <person name="Highlander S.K."/>
            <person name="Town C.D."/>
            <person name="Burne R.A."/>
            <person name="Stanhope M.J."/>
        </authorList>
    </citation>
    <scope>NUCLEOTIDE SEQUENCE [LARGE SCALE GENOMIC DNA]</scope>
    <source>
        <strain evidence="4 5">2285-97</strain>
    </source>
</reference>
<dbReference type="SUPFAM" id="SSF52499">
    <property type="entry name" value="Isochorismatase-like hydrolases"/>
    <property type="match status" value="1"/>
</dbReference>
<evidence type="ECO:0000256" key="2">
    <source>
        <dbReference type="ARBA" id="ARBA00022801"/>
    </source>
</evidence>
<gene>
    <name evidence="4" type="ORF">STRUR_1789</name>
</gene>
<organism evidence="4 5">
    <name type="scientific">Streptococcus urinalis 2285-97</name>
    <dbReference type="NCBI Taxonomy" id="764291"/>
    <lineage>
        <taxon>Bacteria</taxon>
        <taxon>Bacillati</taxon>
        <taxon>Bacillota</taxon>
        <taxon>Bacilli</taxon>
        <taxon>Lactobacillales</taxon>
        <taxon>Streptococcaceae</taxon>
        <taxon>Streptococcus</taxon>
    </lineage>
</organism>
<dbReference type="InterPro" id="IPR000868">
    <property type="entry name" value="Isochorismatase-like_dom"/>
</dbReference>
<dbReference type="InterPro" id="IPR036380">
    <property type="entry name" value="Isochorismatase-like_sf"/>
</dbReference>
<name>G5KCW7_9STRE</name>
<sequence>MKAVISVDYTYDFVADEGKLTVGKPAQLIETAIAEVTEAAFNAGDFIVFAIDCHEEKDTYHPETRLFPPHNLKHSAGRNLYGQLGDFYKKHKNKEQIYWLDKRHYSAFSGTDLDIRLRERCIDTVMITGVMTNICVLHTAIDAYQLGYKIELSPSAVASINETDHNWAINHMLTVLGAKCIV</sequence>
<evidence type="ECO:0000313" key="4">
    <source>
        <dbReference type="EMBL" id="EHJ57253.1"/>
    </source>
</evidence>
<protein>
    <submittedName>
        <fullName evidence="4">Isochorismatase family protein</fullName>
        <ecNumber evidence="4">3.-.-.-</ecNumber>
    </submittedName>
</protein>
<comment type="similarity">
    <text evidence="1">Belongs to the isochorismatase family.</text>
</comment>